<dbReference type="AlphaFoldDB" id="A0A3P6AK67"/>
<evidence type="ECO:0000313" key="2">
    <source>
        <dbReference type="EMBL" id="VDC84591.1"/>
    </source>
</evidence>
<accession>M4EJ76</accession>
<dbReference type="GO" id="GO:0044209">
    <property type="term" value="P:AMP salvage"/>
    <property type="evidence" value="ECO:0007669"/>
    <property type="project" value="UniProtKB-UniPathway"/>
</dbReference>
<dbReference type="EMBL" id="LR031573">
    <property type="protein sequence ID" value="VDC84591.1"/>
    <property type="molecule type" value="Genomic_DNA"/>
</dbReference>
<sequence>MASSNYDGVLLGMSNPLLDISAVVSSMKSFSPKERSWLTPTVQLVKEISIEECVKEAGCYASNVVLQRFGCT</sequence>
<keyword evidence="4" id="KW-1185">Reference proteome</keyword>
<dbReference type="UniPathway" id="UPA00588">
    <property type="reaction ID" value="UER00659"/>
</dbReference>
<evidence type="ECO:0000313" key="1">
    <source>
        <dbReference type="EMBL" id="CAG7891142.1"/>
    </source>
</evidence>
<dbReference type="HOGENOM" id="CLU_2725735_0_0_1"/>
<reference evidence="2" key="3">
    <citation type="submission" date="2018-11" db="EMBL/GenBank/DDBJ databases">
        <authorList>
            <consortium name="Genoscope - CEA"/>
            <person name="William W."/>
        </authorList>
    </citation>
    <scope>NUCLEOTIDE SEQUENCE</scope>
</reference>
<dbReference type="EMBL" id="LS974618">
    <property type="protein sequence ID" value="CAG7891142.1"/>
    <property type="molecule type" value="Genomic_DNA"/>
</dbReference>
<reference evidence="4" key="2">
    <citation type="journal article" date="2018" name="Hortic Res">
        <title>Improved Brassica rapa reference genome by single-molecule sequencing and chromosome conformation capture technologies.</title>
        <authorList>
            <person name="Zhang L."/>
            <person name="Cai X."/>
            <person name="Wu J."/>
            <person name="Liu M."/>
            <person name="Grob S."/>
            <person name="Cheng F."/>
            <person name="Liang J."/>
            <person name="Cai C."/>
            <person name="Liu Z."/>
            <person name="Liu B."/>
            <person name="Wang F."/>
            <person name="Li S."/>
            <person name="Liu F."/>
            <person name="Li X."/>
            <person name="Cheng L."/>
            <person name="Yang W."/>
            <person name="Li M.H."/>
            <person name="Grossniklaus U."/>
            <person name="Zheng H."/>
            <person name="Wang X."/>
        </authorList>
    </citation>
    <scope>NUCLEOTIDE SEQUENCE [LARGE SCALE GENOMIC DNA]</scope>
    <source>
        <strain evidence="4">cv. Chiifu-401-42</strain>
    </source>
</reference>
<evidence type="ECO:0000313" key="3">
    <source>
        <dbReference type="EnsemblPlants" id="Bra028842.1-P"/>
    </source>
</evidence>
<dbReference type="EnsemblPlants" id="Bra028842.1">
    <property type="protein sequence ID" value="Bra028842.1-P"/>
    <property type="gene ID" value="Bra028842"/>
</dbReference>
<dbReference type="Gramene" id="Bra028842.1">
    <property type="protein sequence ID" value="Bra028842.1-P"/>
    <property type="gene ID" value="Bra028842"/>
</dbReference>
<dbReference type="Proteomes" id="UP000694005">
    <property type="component" value="Chromosome A02"/>
</dbReference>
<accession>A0A3P6AK67</accession>
<reference evidence="4" key="1">
    <citation type="journal article" date="2011" name="Nat. Genet.">
        <title>The genome of the mesopolyploid crop species Brassica rapa.</title>
        <authorList>
            <consortium name="Brassica rapa Genome Sequencing Project Consortium"/>
            <person name="Wang X."/>
            <person name="Wang H."/>
            <person name="Wang J."/>
            <person name="Sun R."/>
            <person name="Wu J."/>
            <person name="Liu S."/>
            <person name="Bai Y."/>
            <person name="Mun J.H."/>
            <person name="Bancroft I."/>
            <person name="Cheng F."/>
            <person name="Huang S."/>
            <person name="Li X."/>
            <person name="Hua W."/>
            <person name="Wang J."/>
            <person name="Wang X."/>
            <person name="Freeling M."/>
            <person name="Pires J.C."/>
            <person name="Paterson A.H."/>
            <person name="Chalhoub B."/>
            <person name="Wang B."/>
            <person name="Hayward A."/>
            <person name="Sharpe A.G."/>
            <person name="Park B.S."/>
            <person name="Weisshaar B."/>
            <person name="Liu B."/>
            <person name="Li B."/>
            <person name="Liu B."/>
            <person name="Tong C."/>
            <person name="Song C."/>
            <person name="Duran C."/>
            <person name="Peng C."/>
            <person name="Geng C."/>
            <person name="Koh C."/>
            <person name="Lin C."/>
            <person name="Edwards D."/>
            <person name="Mu D."/>
            <person name="Shen D."/>
            <person name="Soumpourou E."/>
            <person name="Li F."/>
            <person name="Fraser F."/>
            <person name="Conant G."/>
            <person name="Lassalle G."/>
            <person name="King G.J."/>
            <person name="Bonnema G."/>
            <person name="Tang H."/>
            <person name="Wang H."/>
            <person name="Belcram H."/>
            <person name="Zhou H."/>
            <person name="Hirakawa H."/>
            <person name="Abe H."/>
            <person name="Guo H."/>
            <person name="Wang H."/>
            <person name="Jin H."/>
            <person name="Parkin I.A."/>
            <person name="Batley J."/>
            <person name="Kim J.S."/>
            <person name="Just J."/>
            <person name="Li J."/>
            <person name="Xu J."/>
            <person name="Deng J."/>
            <person name="Kim J.A."/>
            <person name="Li J."/>
            <person name="Yu J."/>
            <person name="Meng J."/>
            <person name="Wang J."/>
            <person name="Min J."/>
            <person name="Poulain J."/>
            <person name="Wang J."/>
            <person name="Hatakeyama K."/>
            <person name="Wu K."/>
            <person name="Wang L."/>
            <person name="Fang L."/>
            <person name="Trick M."/>
            <person name="Links M.G."/>
            <person name="Zhao M."/>
            <person name="Jin M."/>
            <person name="Ramchiary N."/>
            <person name="Drou N."/>
            <person name="Berkman P.J."/>
            <person name="Cai Q."/>
            <person name="Huang Q."/>
            <person name="Li R."/>
            <person name="Tabata S."/>
            <person name="Cheng S."/>
            <person name="Zhang S."/>
            <person name="Zhang S."/>
            <person name="Huang S."/>
            <person name="Sato S."/>
            <person name="Sun S."/>
            <person name="Kwon S.J."/>
            <person name="Choi S.R."/>
            <person name="Lee T.H."/>
            <person name="Fan W."/>
            <person name="Zhao X."/>
            <person name="Tan X."/>
            <person name="Xu X."/>
            <person name="Wang Y."/>
            <person name="Qiu Y."/>
            <person name="Yin Y."/>
            <person name="Li Y."/>
            <person name="Du Y."/>
            <person name="Liao Y."/>
            <person name="Lim Y."/>
            <person name="Narusaka Y."/>
            <person name="Wang Y."/>
            <person name="Wang Z."/>
            <person name="Li Z."/>
            <person name="Wang Z."/>
            <person name="Xiong Z."/>
            <person name="Zhang Z."/>
        </authorList>
    </citation>
    <scope>NUCLEOTIDE SEQUENCE [LARGE SCALE GENOMIC DNA]</scope>
    <source>
        <strain evidence="4">cv. Chiifu-401-42</strain>
    </source>
</reference>
<organism evidence="2">
    <name type="scientific">Brassica campestris</name>
    <name type="common">Field mustard</name>
    <dbReference type="NCBI Taxonomy" id="3711"/>
    <lineage>
        <taxon>Eukaryota</taxon>
        <taxon>Viridiplantae</taxon>
        <taxon>Streptophyta</taxon>
        <taxon>Embryophyta</taxon>
        <taxon>Tracheophyta</taxon>
        <taxon>Spermatophyta</taxon>
        <taxon>Magnoliopsida</taxon>
        <taxon>eudicotyledons</taxon>
        <taxon>Gunneridae</taxon>
        <taxon>Pentapetalae</taxon>
        <taxon>rosids</taxon>
        <taxon>malvids</taxon>
        <taxon>Brassicales</taxon>
        <taxon>Brassicaceae</taxon>
        <taxon>Brassiceae</taxon>
        <taxon>Brassica</taxon>
    </lineage>
</organism>
<dbReference type="Proteomes" id="UP000011750">
    <property type="component" value="Chromosome A02"/>
</dbReference>
<evidence type="ECO:0000313" key="4">
    <source>
        <dbReference type="Proteomes" id="UP000011750"/>
    </source>
</evidence>
<dbReference type="Gramene" id="A02p00940.2_BraZ1">
    <property type="protein sequence ID" value="A02p00940.2_BraZ1.CDS"/>
    <property type="gene ID" value="A02g00940.2_BraZ1"/>
</dbReference>
<reference evidence="3" key="4">
    <citation type="submission" date="2023-03" db="UniProtKB">
        <authorList>
            <consortium name="EnsemblPlants"/>
        </authorList>
    </citation>
    <scope>IDENTIFICATION</scope>
    <source>
        <strain evidence="3">cv. Chiifu-401-42</strain>
    </source>
</reference>
<dbReference type="STRING" id="51351.M4EJ76"/>
<protein>
    <submittedName>
        <fullName evidence="2 3">Uncharacterized protein</fullName>
    </submittedName>
</protein>
<name>A0A3P6AK67_BRACM</name>
<proteinExistence type="predicted"/>
<gene>
    <name evidence="2" type="ORF">BRAA02T04753Z</name>
    <name evidence="1" type="ORF">BRAPAZ1V2_A02P00940.2</name>
</gene>